<organism evidence="1 2">
    <name type="scientific">Paramuricea clavata</name>
    <name type="common">Red gorgonian</name>
    <name type="synonym">Violescent sea-whip</name>
    <dbReference type="NCBI Taxonomy" id="317549"/>
    <lineage>
        <taxon>Eukaryota</taxon>
        <taxon>Metazoa</taxon>
        <taxon>Cnidaria</taxon>
        <taxon>Anthozoa</taxon>
        <taxon>Octocorallia</taxon>
        <taxon>Malacalcyonacea</taxon>
        <taxon>Plexauridae</taxon>
        <taxon>Paramuricea</taxon>
    </lineage>
</organism>
<dbReference type="InterPro" id="IPR012337">
    <property type="entry name" value="RNaseH-like_sf"/>
</dbReference>
<dbReference type="Pfam" id="PF00665">
    <property type="entry name" value="rve"/>
    <property type="match status" value="1"/>
</dbReference>
<dbReference type="PANTHER" id="PTHR37984:SF11">
    <property type="entry name" value="INTEGRASE CATALYTIC DOMAIN-CONTAINING PROTEIN"/>
    <property type="match status" value="1"/>
</dbReference>
<dbReference type="Gene3D" id="3.30.420.10">
    <property type="entry name" value="Ribonuclease H-like superfamily/Ribonuclease H"/>
    <property type="match status" value="1"/>
</dbReference>
<accession>A0A6S7I637</accession>
<dbReference type="GO" id="GO:0003676">
    <property type="term" value="F:nucleic acid binding"/>
    <property type="evidence" value="ECO:0007669"/>
    <property type="project" value="InterPro"/>
</dbReference>
<sequence>MNLCEHTISIDFKGPLKDGKYILVAYDLYSQYPVVGYCNSTSFANIKPVLDSIFATFGKVHTVKTDNGPPFHGHQFHEYAEKKGFYHHRITPRHPQANGECERFMQNVNKAIRIAKKENTDYKEKIDGILEAYRATPHPSTSKNPFELMFGRKMNLNILPTMKRRVKDEVIRNCDEQYKKKAKKYYDRKKNVKKSHIRLGDRVLMKDKRTDRLGPEVGIVIGTTEHSITVQFGNGRIFKRDKSHIKNVNKAVVPSSQRNPKKKNRDEEQIQYELYDTNGSDEEEFDEQNTLRMKSGREIRKPERFGDWTV</sequence>
<dbReference type="PANTHER" id="PTHR37984">
    <property type="entry name" value="PROTEIN CBG26694"/>
    <property type="match status" value="1"/>
</dbReference>
<evidence type="ECO:0000313" key="2">
    <source>
        <dbReference type="Proteomes" id="UP001152795"/>
    </source>
</evidence>
<protein>
    <submittedName>
        <fullName evidence="1">Retrovirus-related Pol poly from transposon gypsy, partial</fullName>
    </submittedName>
</protein>
<dbReference type="GO" id="GO:0015074">
    <property type="term" value="P:DNA integration"/>
    <property type="evidence" value="ECO:0007669"/>
    <property type="project" value="InterPro"/>
</dbReference>
<proteinExistence type="predicted"/>
<dbReference type="FunFam" id="3.30.420.10:FF:000063">
    <property type="entry name" value="Retrovirus-related Pol polyprotein from transposon 297-like Protein"/>
    <property type="match status" value="1"/>
</dbReference>
<reference evidence="1" key="1">
    <citation type="submission" date="2020-04" db="EMBL/GenBank/DDBJ databases">
        <authorList>
            <person name="Alioto T."/>
            <person name="Alioto T."/>
            <person name="Gomez Garrido J."/>
        </authorList>
    </citation>
    <scope>NUCLEOTIDE SEQUENCE</scope>
    <source>
        <strain evidence="1">A484AB</strain>
    </source>
</reference>
<gene>
    <name evidence="1" type="ORF">PACLA_8A079308</name>
</gene>
<keyword evidence="2" id="KW-1185">Reference proteome</keyword>
<dbReference type="PROSITE" id="PS50994">
    <property type="entry name" value="INTEGRASE"/>
    <property type="match status" value="1"/>
</dbReference>
<dbReference type="SUPFAM" id="SSF53098">
    <property type="entry name" value="Ribonuclease H-like"/>
    <property type="match status" value="1"/>
</dbReference>
<dbReference type="InterPro" id="IPR050951">
    <property type="entry name" value="Retrovirus_Pol_polyprotein"/>
</dbReference>
<dbReference type="InterPro" id="IPR001584">
    <property type="entry name" value="Integrase_cat-core"/>
</dbReference>
<dbReference type="OrthoDB" id="413361at2759"/>
<name>A0A6S7I637_PARCT</name>
<dbReference type="AlphaFoldDB" id="A0A6S7I637"/>
<dbReference type="Proteomes" id="UP001152795">
    <property type="component" value="Unassembled WGS sequence"/>
</dbReference>
<dbReference type="EMBL" id="CACRXK020003702">
    <property type="protein sequence ID" value="CAB3999908.1"/>
    <property type="molecule type" value="Genomic_DNA"/>
</dbReference>
<evidence type="ECO:0000313" key="1">
    <source>
        <dbReference type="EMBL" id="CAB3999908.1"/>
    </source>
</evidence>
<dbReference type="InterPro" id="IPR036397">
    <property type="entry name" value="RNaseH_sf"/>
</dbReference>
<comment type="caution">
    <text evidence="1">The sequence shown here is derived from an EMBL/GenBank/DDBJ whole genome shotgun (WGS) entry which is preliminary data.</text>
</comment>